<feature type="binding site" evidence="11 12">
    <location>
        <begin position="23"/>
        <end position="25"/>
    </location>
    <ligand>
        <name>substrate</name>
    </ligand>
</feature>
<feature type="binding site" evidence="11 12">
    <location>
        <begin position="61"/>
        <end position="64"/>
    </location>
    <ligand>
        <name>substrate</name>
    </ligand>
</feature>
<evidence type="ECO:0000256" key="1">
    <source>
        <dbReference type="ARBA" id="ARBA00000642"/>
    </source>
</evidence>
<name>A0A317ZG19_9BACT</name>
<comment type="similarity">
    <text evidence="3 11 14">Belongs to the phosphoglycerate kinase family.</text>
</comment>
<evidence type="ECO:0000256" key="14">
    <source>
        <dbReference type="RuleBase" id="RU000532"/>
    </source>
</evidence>
<evidence type="ECO:0000256" key="4">
    <source>
        <dbReference type="ARBA" id="ARBA00011245"/>
    </source>
</evidence>
<evidence type="ECO:0000256" key="2">
    <source>
        <dbReference type="ARBA" id="ARBA00004496"/>
    </source>
</evidence>
<dbReference type="AlphaFoldDB" id="A0A317ZG19"/>
<feature type="binding site" evidence="11 13">
    <location>
        <position position="329"/>
    </location>
    <ligand>
        <name>ATP</name>
        <dbReference type="ChEBI" id="CHEBI:30616"/>
    </ligand>
</feature>
<comment type="caution">
    <text evidence="15">The sequence shown here is derived from an EMBL/GenBank/DDBJ whole genome shotgun (WGS) entry which is preliminary data.</text>
</comment>
<comment type="catalytic activity">
    <reaction evidence="1 11 14">
        <text>(2R)-3-phosphoglycerate + ATP = (2R)-3-phospho-glyceroyl phosphate + ADP</text>
        <dbReference type="Rhea" id="RHEA:14801"/>
        <dbReference type="ChEBI" id="CHEBI:30616"/>
        <dbReference type="ChEBI" id="CHEBI:57604"/>
        <dbReference type="ChEBI" id="CHEBI:58272"/>
        <dbReference type="ChEBI" id="CHEBI:456216"/>
        <dbReference type="EC" id="2.7.2.3"/>
    </reaction>
</comment>
<dbReference type="InterPro" id="IPR036043">
    <property type="entry name" value="Phosphoglycerate_kinase_sf"/>
</dbReference>
<keyword evidence="6 11" id="KW-0963">Cytoplasm</keyword>
<dbReference type="PANTHER" id="PTHR11406:SF23">
    <property type="entry name" value="PHOSPHOGLYCERATE KINASE 1, CHLOROPLASTIC-RELATED"/>
    <property type="match status" value="1"/>
</dbReference>
<evidence type="ECO:0000256" key="11">
    <source>
        <dbReference type="HAMAP-Rule" id="MF_00145"/>
    </source>
</evidence>
<dbReference type="GO" id="GO:0005829">
    <property type="term" value="C:cytosol"/>
    <property type="evidence" value="ECO:0007669"/>
    <property type="project" value="TreeGrafter"/>
</dbReference>
<dbReference type="Pfam" id="PF00162">
    <property type="entry name" value="PGK"/>
    <property type="match status" value="1"/>
</dbReference>
<feature type="binding site" evidence="12">
    <location>
        <position position="120"/>
    </location>
    <ligand>
        <name>(2R)-3-phosphoglycerate</name>
        <dbReference type="ChEBI" id="CHEBI:58272"/>
    </ligand>
</feature>
<dbReference type="PRINTS" id="PR00477">
    <property type="entry name" value="PHGLYCKINASE"/>
</dbReference>
<evidence type="ECO:0000256" key="7">
    <source>
        <dbReference type="ARBA" id="ARBA00022679"/>
    </source>
</evidence>
<dbReference type="PROSITE" id="PS00111">
    <property type="entry name" value="PGLYCERATE_KINASE"/>
    <property type="match status" value="1"/>
</dbReference>
<dbReference type="EMBL" id="QHJQ01000003">
    <property type="protein sequence ID" value="PXA04486.1"/>
    <property type="molecule type" value="Genomic_DNA"/>
</dbReference>
<feature type="binding site" evidence="11">
    <location>
        <position position="38"/>
    </location>
    <ligand>
        <name>substrate</name>
    </ligand>
</feature>
<organism evidence="15 16">
    <name type="scientific">Coraliomargarita sinensis</name>
    <dbReference type="NCBI Taxonomy" id="2174842"/>
    <lineage>
        <taxon>Bacteria</taxon>
        <taxon>Pseudomonadati</taxon>
        <taxon>Verrucomicrobiota</taxon>
        <taxon>Opitutia</taxon>
        <taxon>Puniceicoccales</taxon>
        <taxon>Coraliomargaritaceae</taxon>
        <taxon>Coraliomargarita</taxon>
    </lineage>
</organism>
<evidence type="ECO:0000256" key="12">
    <source>
        <dbReference type="PIRSR" id="PIRSR000724-1"/>
    </source>
</evidence>
<comment type="subunit">
    <text evidence="4 11">Monomer.</text>
</comment>
<dbReference type="FunFam" id="3.40.50.1260:FF:000002">
    <property type="entry name" value="Phosphoglycerate kinase"/>
    <property type="match status" value="1"/>
</dbReference>
<keyword evidence="10 11" id="KW-0067">ATP-binding</keyword>
<keyword evidence="16" id="KW-1185">Reference proteome</keyword>
<dbReference type="PANTHER" id="PTHR11406">
    <property type="entry name" value="PHOSPHOGLYCERATE KINASE"/>
    <property type="match status" value="1"/>
</dbReference>
<dbReference type="RefSeq" id="WP_110130295.1">
    <property type="nucleotide sequence ID" value="NZ_QHJQ01000003.1"/>
</dbReference>
<feature type="binding site" evidence="12">
    <location>
        <position position="38"/>
    </location>
    <ligand>
        <name>(2R)-3-phosphoglycerate</name>
        <dbReference type="ChEBI" id="CHEBI:58272"/>
    </ligand>
</feature>
<feature type="binding site" evidence="11">
    <location>
        <position position="153"/>
    </location>
    <ligand>
        <name>substrate</name>
    </ligand>
</feature>
<dbReference type="CDD" id="cd00318">
    <property type="entry name" value="Phosphoglycerate_kinase"/>
    <property type="match status" value="1"/>
</dbReference>
<proteinExistence type="inferred from homology"/>
<dbReference type="InterPro" id="IPR001576">
    <property type="entry name" value="Phosphoglycerate_kinase"/>
</dbReference>
<gene>
    <name evidence="11 15" type="primary">pgk</name>
    <name evidence="15" type="ORF">DDZ13_04740</name>
</gene>
<evidence type="ECO:0000256" key="6">
    <source>
        <dbReference type="ARBA" id="ARBA00022490"/>
    </source>
</evidence>
<dbReference type="InParanoid" id="A0A317ZG19"/>
<sequence length="399" mass="42259">MNMATKTIKDVNLAGQRVLVRCDFNVPLKDGAVSDDSRIVAALPTIKHLVEQGAKVILCSHLGRPKGEKKPEFSLAPVAKDLSDKLGQSVHFLNDCIGEEVEAEVAKLKDGEIALLENVRFYEGETDNDSEFAAALAKCAEAYVNDAFGTAHRAHASTAGVTKHLSPCVCGFLIEKELAYLGDKTANPERPFTVILGGAKVSDKIKVIDALLEKADTIIIGGAMAYTFALAEGRKVGESLSEPDHIDTAKFALEKAKEKGVKFLLPADNLAVKDLDFGAGTVGESKYFEGNIDDGWEGVDIGPKSIELFKAEVAAAKTVLWNGPMGIFEIDACNKGTFAIAETIAESDGISIIGGGDSVKAINMSGYSDKVTFMSTGGGASLEFLEGKELPGVTALDQA</sequence>
<dbReference type="GO" id="GO:0043531">
    <property type="term" value="F:ADP binding"/>
    <property type="evidence" value="ECO:0007669"/>
    <property type="project" value="TreeGrafter"/>
</dbReference>
<keyword evidence="7 11" id="KW-0808">Transferase</keyword>
<dbReference type="InterPro" id="IPR015911">
    <property type="entry name" value="Phosphoglycerate_kinase_CS"/>
</dbReference>
<dbReference type="InterPro" id="IPR015824">
    <property type="entry name" value="Phosphoglycerate_kinase_N"/>
</dbReference>
<reference evidence="15 16" key="1">
    <citation type="submission" date="2018-05" db="EMBL/GenBank/DDBJ databases">
        <title>Coraliomargarita sinensis sp. nov., isolated from a marine solar saltern.</title>
        <authorList>
            <person name="Zhou L.Y."/>
        </authorList>
    </citation>
    <scope>NUCLEOTIDE SEQUENCE [LARGE SCALE GENOMIC DNA]</scope>
    <source>
        <strain evidence="15 16">WN38</strain>
    </source>
</reference>
<evidence type="ECO:0000256" key="8">
    <source>
        <dbReference type="ARBA" id="ARBA00022741"/>
    </source>
</evidence>
<keyword evidence="11" id="KW-0324">Glycolysis</keyword>
<evidence type="ECO:0000256" key="9">
    <source>
        <dbReference type="ARBA" id="ARBA00022777"/>
    </source>
</evidence>
<feature type="binding site" evidence="11 13">
    <location>
        <position position="204"/>
    </location>
    <ligand>
        <name>ATP</name>
        <dbReference type="ChEBI" id="CHEBI:30616"/>
    </ligand>
</feature>
<dbReference type="GO" id="GO:0006096">
    <property type="term" value="P:glycolytic process"/>
    <property type="evidence" value="ECO:0007669"/>
    <property type="project" value="UniProtKB-UniRule"/>
</dbReference>
<evidence type="ECO:0000256" key="10">
    <source>
        <dbReference type="ARBA" id="ARBA00022840"/>
    </source>
</evidence>
<evidence type="ECO:0000256" key="3">
    <source>
        <dbReference type="ARBA" id="ARBA00008982"/>
    </source>
</evidence>
<dbReference type="Gene3D" id="3.40.50.1260">
    <property type="entry name" value="Phosphoglycerate kinase, N-terminal domain"/>
    <property type="match status" value="2"/>
</dbReference>
<feature type="binding site" evidence="12">
    <location>
        <position position="153"/>
    </location>
    <ligand>
        <name>(2R)-3-phosphoglycerate</name>
        <dbReference type="ChEBI" id="CHEBI:58272"/>
    </ligand>
</feature>
<dbReference type="GO" id="GO:0006094">
    <property type="term" value="P:gluconeogenesis"/>
    <property type="evidence" value="ECO:0007669"/>
    <property type="project" value="TreeGrafter"/>
</dbReference>
<protein>
    <recommendedName>
        <fullName evidence="5 11">Phosphoglycerate kinase</fullName>
        <ecNumber evidence="5 11">2.7.2.3</ecNumber>
    </recommendedName>
</protein>
<dbReference type="SUPFAM" id="SSF53748">
    <property type="entry name" value="Phosphoglycerate kinase"/>
    <property type="match status" value="1"/>
</dbReference>
<dbReference type="FunFam" id="3.40.50.1260:FF:000001">
    <property type="entry name" value="Phosphoglycerate kinase"/>
    <property type="match status" value="1"/>
</dbReference>
<evidence type="ECO:0000313" key="16">
    <source>
        <dbReference type="Proteomes" id="UP000247099"/>
    </source>
</evidence>
<keyword evidence="8 11" id="KW-0547">Nucleotide-binding</keyword>
<dbReference type="HAMAP" id="MF_00145">
    <property type="entry name" value="Phosphoglyc_kinase"/>
    <property type="match status" value="1"/>
</dbReference>
<dbReference type="PIRSF" id="PIRSF000724">
    <property type="entry name" value="Pgk"/>
    <property type="match status" value="1"/>
</dbReference>
<evidence type="ECO:0000256" key="5">
    <source>
        <dbReference type="ARBA" id="ARBA00013061"/>
    </source>
</evidence>
<dbReference type="GO" id="GO:0004618">
    <property type="term" value="F:phosphoglycerate kinase activity"/>
    <property type="evidence" value="ECO:0007669"/>
    <property type="project" value="UniProtKB-UniRule"/>
</dbReference>
<keyword evidence="9 11" id="KW-0418">Kinase</keyword>
<dbReference type="OrthoDB" id="9808460at2"/>
<feature type="binding site" evidence="11">
    <location>
        <position position="298"/>
    </location>
    <ligand>
        <name>ATP</name>
        <dbReference type="ChEBI" id="CHEBI:30616"/>
    </ligand>
</feature>
<dbReference type="FunCoup" id="A0A317ZG19">
    <property type="interactions" value="456"/>
</dbReference>
<feature type="binding site" evidence="11 13">
    <location>
        <begin position="355"/>
        <end position="358"/>
    </location>
    <ligand>
        <name>ATP</name>
        <dbReference type="ChEBI" id="CHEBI:30616"/>
    </ligand>
</feature>
<dbReference type="GO" id="GO:0005524">
    <property type="term" value="F:ATP binding"/>
    <property type="evidence" value="ECO:0007669"/>
    <property type="project" value="UniProtKB-KW"/>
</dbReference>
<dbReference type="EC" id="2.7.2.3" evidence="5 11"/>
<dbReference type="UniPathway" id="UPA00109">
    <property type="reaction ID" value="UER00185"/>
</dbReference>
<dbReference type="Proteomes" id="UP000247099">
    <property type="component" value="Unassembled WGS sequence"/>
</dbReference>
<evidence type="ECO:0000256" key="13">
    <source>
        <dbReference type="PIRSR" id="PIRSR000724-2"/>
    </source>
</evidence>
<feature type="binding site" evidence="11">
    <location>
        <position position="120"/>
    </location>
    <ligand>
        <name>substrate</name>
    </ligand>
</feature>
<comment type="pathway">
    <text evidence="11">Carbohydrate degradation; glycolysis; pyruvate from D-glyceraldehyde 3-phosphate: step 2/5.</text>
</comment>
<evidence type="ECO:0000313" key="15">
    <source>
        <dbReference type="EMBL" id="PXA04486.1"/>
    </source>
</evidence>
<comment type="subcellular location">
    <subcellularLocation>
        <location evidence="2 11">Cytoplasm</location>
    </subcellularLocation>
</comment>
<accession>A0A317ZG19</accession>